<name>A0A450TK60_9GAMM</name>
<dbReference type="PANTHER" id="PTHR43095">
    <property type="entry name" value="SUGAR KINASE"/>
    <property type="match status" value="1"/>
</dbReference>
<dbReference type="Pfam" id="PF02782">
    <property type="entry name" value="FGGY_C"/>
    <property type="match status" value="1"/>
</dbReference>
<evidence type="ECO:0000259" key="5">
    <source>
        <dbReference type="Pfam" id="PF02782"/>
    </source>
</evidence>
<evidence type="ECO:0000256" key="2">
    <source>
        <dbReference type="ARBA" id="ARBA00022679"/>
    </source>
</evidence>
<feature type="domain" description="Carbohydrate kinase FGGY C-terminal" evidence="5">
    <location>
        <begin position="285"/>
        <end position="472"/>
    </location>
</feature>
<dbReference type="InterPro" id="IPR018485">
    <property type="entry name" value="FGGY_C"/>
</dbReference>
<dbReference type="SUPFAM" id="SSF53067">
    <property type="entry name" value="Actin-like ATPase domain"/>
    <property type="match status" value="2"/>
</dbReference>
<gene>
    <name evidence="6" type="ORF">BECKFW1821B_GA0114236_11375</name>
</gene>
<evidence type="ECO:0000313" key="6">
    <source>
        <dbReference type="EMBL" id="VFJ67916.1"/>
    </source>
</evidence>
<dbReference type="InterPro" id="IPR050406">
    <property type="entry name" value="FGGY_Carb_Kinase"/>
</dbReference>
<dbReference type="GO" id="GO:0005975">
    <property type="term" value="P:carbohydrate metabolic process"/>
    <property type="evidence" value="ECO:0007669"/>
    <property type="project" value="InterPro"/>
</dbReference>
<feature type="domain" description="Carbohydrate kinase FGGY N-terminal" evidence="4">
    <location>
        <begin position="15"/>
        <end position="271"/>
    </location>
</feature>
<organism evidence="6">
    <name type="scientific">Candidatus Kentrum sp. FW</name>
    <dbReference type="NCBI Taxonomy" id="2126338"/>
    <lineage>
        <taxon>Bacteria</taxon>
        <taxon>Pseudomonadati</taxon>
        <taxon>Pseudomonadota</taxon>
        <taxon>Gammaproteobacteria</taxon>
        <taxon>Candidatus Kentrum</taxon>
    </lineage>
</organism>
<proteinExistence type="inferred from homology"/>
<dbReference type="PANTHER" id="PTHR43095:SF5">
    <property type="entry name" value="XYLULOSE KINASE"/>
    <property type="match status" value="1"/>
</dbReference>
<dbReference type="EMBL" id="CAADFD010000137">
    <property type="protein sequence ID" value="VFJ67916.1"/>
    <property type="molecule type" value="Genomic_DNA"/>
</dbReference>
<protein>
    <submittedName>
        <fullName evidence="6">Xylulokinase</fullName>
    </submittedName>
</protein>
<dbReference type="InterPro" id="IPR000577">
    <property type="entry name" value="Carb_kinase_FGGY"/>
</dbReference>
<keyword evidence="3 6" id="KW-0418">Kinase</keyword>
<dbReference type="PIRSF" id="PIRSF000538">
    <property type="entry name" value="GlpK"/>
    <property type="match status" value="1"/>
</dbReference>
<dbReference type="CDD" id="cd07805">
    <property type="entry name" value="ASKHA_NBD_FGGY_CvXK-like"/>
    <property type="match status" value="1"/>
</dbReference>
<dbReference type="InterPro" id="IPR043129">
    <property type="entry name" value="ATPase_NBD"/>
</dbReference>
<sequence>MSIGSSNLRETQDLILTFDVGTSSVKATLFDREVRILANACEAYPLLLPHSGWAEQRPEDWWRAICRVTGKILARAAVPASCVVAINFAAQTCGTIPVDENGTPLHNCLIWLDTRSRPIAERIVGGFPRIRGYGLPKLPRWLWLTNGIPNLSGKDPTSKILWFRETMPDIWRNTFKVLDVKDYLLHRCGGRYVTTPDCAHLTWLMDSRKDRKCWSPTLLASLKLDEERLPEIVPTTNIIGNLTPVAARELGLAMDTVIVAGASDVAASALGAGAILANHLHLYIGSSAWLGAHRPTRKVDVTSGIGTICSAFPDRYLLVAAQESAGSCVEWAARTLGFFRDNRISLDDFNAAAGSAPAGTDELFFFPWLYGERAPMDDASLRGGFCNLSLAHGREEMSRAVLEGVALNIRWAMERMERLCEEPGNPVRLVGGGANSALWCQILADVLQRPLHRIQSPHLAGCRGMATSTAVALGWRESLEQAATEVRVGNVYEPDTHHKALYDEKFSYFLHYLKNNRRWFRQLNRKDRATFT</sequence>
<comment type="similarity">
    <text evidence="1">Belongs to the FGGY kinase family.</text>
</comment>
<reference evidence="6" key="1">
    <citation type="submission" date="2019-02" db="EMBL/GenBank/DDBJ databases">
        <authorList>
            <person name="Gruber-Vodicka R. H."/>
            <person name="Seah K. B. B."/>
        </authorList>
    </citation>
    <scope>NUCLEOTIDE SEQUENCE</scope>
    <source>
        <strain evidence="6">BECK_BZ106</strain>
    </source>
</reference>
<evidence type="ECO:0000259" key="4">
    <source>
        <dbReference type="Pfam" id="PF00370"/>
    </source>
</evidence>
<dbReference type="GO" id="GO:0016301">
    <property type="term" value="F:kinase activity"/>
    <property type="evidence" value="ECO:0007669"/>
    <property type="project" value="UniProtKB-KW"/>
</dbReference>
<accession>A0A450TK60</accession>
<keyword evidence="2" id="KW-0808">Transferase</keyword>
<dbReference type="AlphaFoldDB" id="A0A450TK60"/>
<evidence type="ECO:0000256" key="3">
    <source>
        <dbReference type="ARBA" id="ARBA00022777"/>
    </source>
</evidence>
<dbReference type="InterPro" id="IPR018484">
    <property type="entry name" value="FGGY_N"/>
</dbReference>
<dbReference type="Gene3D" id="3.30.420.40">
    <property type="match status" value="2"/>
</dbReference>
<evidence type="ECO:0000256" key="1">
    <source>
        <dbReference type="ARBA" id="ARBA00009156"/>
    </source>
</evidence>
<dbReference type="Pfam" id="PF00370">
    <property type="entry name" value="FGGY_N"/>
    <property type="match status" value="1"/>
</dbReference>